<sequence length="220" mass="25732">MNIKKLAILGTLATTFSFEAFAGTGMPKIEELTGDTRTACEVILCLSSAKNRGIKECKAPLRKYYSIHVSGKHWYRKTLEARRRFLDLCPSANENAKMSALTTAVQHQEYACDAGTLNSRTETRRNWVRRSSEDGGSFSRRLIRTQAYIPDFCKALYDHEFTEYKQIQKPKYVCDANKWYSQADWNRGFERVEVSRKWNHREDRYDIQYKDVPIKKDCWE</sequence>
<dbReference type="InterPro" id="IPR009989">
    <property type="entry name" value="TrbM"/>
</dbReference>
<dbReference type="AlphaFoldDB" id="Q4L0S8"/>
<accession>Q4L0S8</accession>
<evidence type="ECO:0000256" key="1">
    <source>
        <dbReference type="SAM" id="SignalP"/>
    </source>
</evidence>
<feature type="chain" id="PRO_5004240374" evidence="1">
    <location>
        <begin position="23"/>
        <end position="220"/>
    </location>
</feature>
<dbReference type="Pfam" id="PF07424">
    <property type="entry name" value="TrbM"/>
    <property type="match status" value="1"/>
</dbReference>
<proteinExistence type="predicted"/>
<keyword evidence="2" id="KW-0614">Plasmid</keyword>
<geneLocation type="plasmid" evidence="2">
    <name>pF1947</name>
</geneLocation>
<protein>
    <submittedName>
        <fullName evidence="2">TrbM-like protein</fullName>
    </submittedName>
</protein>
<reference evidence="2" key="1">
    <citation type="submission" date="2004-06" db="EMBL/GenBank/DDBJ databases">
        <title>Haemophilus influenzae biogroup aegyptius pF1947 sequence.</title>
        <authorList>
            <person name="McGillivary G."/>
            <person name="Actis L.A."/>
        </authorList>
    </citation>
    <scope>NUCLEOTIDE SEQUENCE</scope>
    <source>
        <plasmid evidence="2">pF1947</plasmid>
    </source>
</reference>
<name>Q4L0S8_HAEIF</name>
<keyword evidence="1" id="KW-0732">Signal</keyword>
<dbReference type="RefSeq" id="WP_011282365.1">
    <property type="nucleotide sequence ID" value="NC_007206.1"/>
</dbReference>
<organism evidence="2">
    <name type="scientific">Haemophilus influenzae biotype aegyptius</name>
    <dbReference type="NCBI Taxonomy" id="725"/>
    <lineage>
        <taxon>Bacteria</taxon>
        <taxon>Pseudomonadati</taxon>
        <taxon>Pseudomonadota</taxon>
        <taxon>Gammaproteobacteria</taxon>
        <taxon>Pasteurellales</taxon>
        <taxon>Pasteurellaceae</taxon>
        <taxon>Haemophilus</taxon>
    </lineage>
</organism>
<dbReference type="EMBL" id="AY647243">
    <property type="protein sequence ID" value="AAV40893.1"/>
    <property type="molecule type" value="Genomic_DNA"/>
</dbReference>
<feature type="signal peptide" evidence="1">
    <location>
        <begin position="1"/>
        <end position="22"/>
    </location>
</feature>
<evidence type="ECO:0000313" key="2">
    <source>
        <dbReference type="EMBL" id="AAV40893.1"/>
    </source>
</evidence>